<organism evidence="9 10">
    <name type="scientific">Labeo rohita</name>
    <name type="common">Indian major carp</name>
    <name type="synonym">Cyprinus rohita</name>
    <dbReference type="NCBI Taxonomy" id="84645"/>
    <lineage>
        <taxon>Eukaryota</taxon>
        <taxon>Metazoa</taxon>
        <taxon>Chordata</taxon>
        <taxon>Craniata</taxon>
        <taxon>Vertebrata</taxon>
        <taxon>Euteleostomi</taxon>
        <taxon>Actinopterygii</taxon>
        <taxon>Neopterygii</taxon>
        <taxon>Teleostei</taxon>
        <taxon>Ostariophysi</taxon>
        <taxon>Cypriniformes</taxon>
        <taxon>Cyprinidae</taxon>
        <taxon>Labeoninae</taxon>
        <taxon>Labeonini</taxon>
        <taxon>Labeo</taxon>
    </lineage>
</organism>
<evidence type="ECO:0000259" key="8">
    <source>
        <dbReference type="PROSITE" id="PS50845"/>
    </source>
</evidence>
<sequence length="542" mass="59590">MNALILTTHTHSGILSLLAAAEKDRASEPGRGRLIESGEGERKRNSSALKEEGREGCMKSTEREGAKKRGSDPAEECHSAEERGDSRLDGPSSALMEHGSEEFGTVSSTPDSTPPCSDELQTAREWSDDDEGLESDDACLSSSSLWGTPRQNSFELTFSYIAFSESDGSSRRDSGRRRTAGRGSRGSLHRTDTLETQAPPDSPAVEWDPHAFLTVEGEVDEEEKSLQWTLEPQTHRVEEFQDKDTGTWEATEEISGIQTHNLTCSHQDEQITVPQLHGSDPSVATATTATLQMVEPSHTTPPAIGQNTQEEQLCKQWFSTFNLTEGPTVRIQIAETLFMPPQSNTLESTHNPLPLKICLSTTVHSRKPNTFFCFSIHAVMDLIYWKDMERTGMVLTGLVVGLLSLFQLSIITVVSTLSLAIMCFTISVRIYYKLLHVLQLGDGAHPFQSYLELDISLSGEEAQHYMQKAIVLSCSAVDSLRNLFFFLLLMYLVTFLGNLCNGLTLLIIGVIAVFSVPLFYTRHQGGGPPPDPTPGGAKPKAH</sequence>
<feature type="region of interest" description="Disordered" evidence="7">
    <location>
        <begin position="22"/>
        <end position="148"/>
    </location>
</feature>
<evidence type="ECO:0000256" key="7">
    <source>
        <dbReference type="SAM" id="MobiDB-lite"/>
    </source>
</evidence>
<proteinExistence type="predicted"/>
<comment type="caution">
    <text evidence="9">The sequence shown here is derived from an EMBL/GenBank/DDBJ whole genome shotgun (WGS) entry which is preliminary data.</text>
</comment>
<keyword evidence="3 6" id="KW-0256">Endoplasmic reticulum</keyword>
<evidence type="ECO:0000256" key="2">
    <source>
        <dbReference type="ARBA" id="ARBA00022692"/>
    </source>
</evidence>
<evidence type="ECO:0000256" key="6">
    <source>
        <dbReference type="RuleBase" id="RU210713"/>
    </source>
</evidence>
<gene>
    <name evidence="9" type="ORF">H4Q32_012874</name>
</gene>
<dbReference type="PANTHER" id="PTHR45799">
    <property type="entry name" value="RETICULON-LIKE PROTEIN"/>
    <property type="match status" value="1"/>
</dbReference>
<evidence type="ECO:0000256" key="5">
    <source>
        <dbReference type="ARBA" id="ARBA00023136"/>
    </source>
</evidence>
<accession>A0ABQ8M056</accession>
<dbReference type="PANTHER" id="PTHR45799:SF7">
    <property type="entry name" value="RETICULON"/>
    <property type="match status" value="1"/>
</dbReference>
<keyword evidence="5 6" id="KW-0472">Membrane</keyword>
<dbReference type="Pfam" id="PF02453">
    <property type="entry name" value="Reticulon"/>
    <property type="match status" value="1"/>
</dbReference>
<reference evidence="9 10" key="1">
    <citation type="submission" date="2022-01" db="EMBL/GenBank/DDBJ databases">
        <title>A high-quality chromosome-level genome assembly of rohu carp, Labeo rohita.</title>
        <authorList>
            <person name="Arick M.A. II"/>
            <person name="Hsu C.-Y."/>
            <person name="Magbanua Z."/>
            <person name="Pechanova O."/>
            <person name="Grover C."/>
            <person name="Miller E."/>
            <person name="Thrash A."/>
            <person name="Ezzel L."/>
            <person name="Alam S."/>
            <person name="Benzie J."/>
            <person name="Hamilton M."/>
            <person name="Karsi A."/>
            <person name="Lawrence M.L."/>
            <person name="Peterson D.G."/>
        </authorList>
    </citation>
    <scope>NUCLEOTIDE SEQUENCE [LARGE SCALE GENOMIC DNA]</scope>
    <source>
        <strain evidence="10">BAU-BD-2019</strain>
        <tissue evidence="9">Blood</tissue>
    </source>
</reference>
<dbReference type="EMBL" id="JACTAM010000015">
    <property type="protein sequence ID" value="KAI2656054.1"/>
    <property type="molecule type" value="Genomic_DNA"/>
</dbReference>
<feature type="transmembrane region" description="Helical" evidence="6">
    <location>
        <begin position="397"/>
        <end position="430"/>
    </location>
</feature>
<dbReference type="Gene3D" id="1.20.5.2480">
    <property type="match status" value="1"/>
</dbReference>
<dbReference type="PROSITE" id="PS50845">
    <property type="entry name" value="RETICULON"/>
    <property type="match status" value="1"/>
</dbReference>
<feature type="compositionally biased region" description="Basic and acidic residues" evidence="7">
    <location>
        <begin position="22"/>
        <end position="88"/>
    </location>
</feature>
<dbReference type="InterPro" id="IPR003388">
    <property type="entry name" value="Reticulon"/>
</dbReference>
<keyword evidence="4 6" id="KW-1133">Transmembrane helix</keyword>
<keyword evidence="2 6" id="KW-0812">Transmembrane</keyword>
<dbReference type="Proteomes" id="UP000830375">
    <property type="component" value="Unassembled WGS sequence"/>
</dbReference>
<comment type="subcellular location">
    <subcellularLocation>
        <location evidence="1 6">Endoplasmic reticulum membrane</location>
        <topology evidence="1 6">Multi-pass membrane protein</topology>
    </subcellularLocation>
</comment>
<dbReference type="InterPro" id="IPR046964">
    <property type="entry name" value="RTN1-4"/>
</dbReference>
<evidence type="ECO:0000256" key="3">
    <source>
        <dbReference type="ARBA" id="ARBA00022824"/>
    </source>
</evidence>
<feature type="region of interest" description="Disordered" evidence="7">
    <location>
        <begin position="165"/>
        <end position="206"/>
    </location>
</feature>
<feature type="compositionally biased region" description="Low complexity" evidence="7">
    <location>
        <begin position="105"/>
        <end position="115"/>
    </location>
</feature>
<feature type="transmembrane region" description="Helical" evidence="6">
    <location>
        <begin position="483"/>
        <end position="514"/>
    </location>
</feature>
<feature type="compositionally biased region" description="Acidic residues" evidence="7">
    <location>
        <begin position="127"/>
        <end position="137"/>
    </location>
</feature>
<keyword evidence="10" id="KW-1185">Reference proteome</keyword>
<evidence type="ECO:0000256" key="4">
    <source>
        <dbReference type="ARBA" id="ARBA00022989"/>
    </source>
</evidence>
<evidence type="ECO:0000313" key="9">
    <source>
        <dbReference type="EMBL" id="KAI2656054.1"/>
    </source>
</evidence>
<protein>
    <recommendedName>
        <fullName evidence="6">Reticulon</fullName>
    </recommendedName>
</protein>
<feature type="domain" description="Reticulon" evidence="8">
    <location>
        <begin position="379"/>
        <end position="524"/>
    </location>
</feature>
<evidence type="ECO:0000313" key="10">
    <source>
        <dbReference type="Proteomes" id="UP000830375"/>
    </source>
</evidence>
<evidence type="ECO:0000256" key="1">
    <source>
        <dbReference type="ARBA" id="ARBA00004477"/>
    </source>
</evidence>
<name>A0ABQ8M056_LABRO</name>